<evidence type="ECO:0000256" key="1">
    <source>
        <dbReference type="SAM" id="MobiDB-lite"/>
    </source>
</evidence>
<proteinExistence type="predicted"/>
<feature type="compositionally biased region" description="Low complexity" evidence="1">
    <location>
        <begin position="111"/>
        <end position="127"/>
    </location>
</feature>
<dbReference type="SUPFAM" id="SSF111369">
    <property type="entry name" value="HlyD-like secretion proteins"/>
    <property type="match status" value="1"/>
</dbReference>
<keyword evidence="2" id="KW-1133">Transmembrane helix</keyword>
<dbReference type="InterPro" id="IPR058627">
    <property type="entry name" value="MdtA-like_C"/>
</dbReference>
<keyword evidence="5" id="KW-1185">Reference proteome</keyword>
<feature type="compositionally biased region" description="Low complexity" evidence="1">
    <location>
        <begin position="244"/>
        <end position="255"/>
    </location>
</feature>
<dbReference type="Pfam" id="PF25967">
    <property type="entry name" value="RND-MFP_C"/>
    <property type="match status" value="1"/>
</dbReference>
<evidence type="ECO:0000313" key="4">
    <source>
        <dbReference type="EMBL" id="MBD8020495.1"/>
    </source>
</evidence>
<feature type="region of interest" description="Disordered" evidence="1">
    <location>
        <begin position="341"/>
        <end position="363"/>
    </location>
</feature>
<dbReference type="Gene3D" id="2.40.50.100">
    <property type="match status" value="1"/>
</dbReference>
<protein>
    <recommendedName>
        <fullName evidence="3">Multidrug resistance protein MdtA-like C-terminal permuted SH3 domain-containing protein</fullName>
    </recommendedName>
</protein>
<keyword evidence="2" id="KW-0472">Membrane</keyword>
<comment type="caution">
    <text evidence="4">The sequence shown here is derived from an EMBL/GenBank/DDBJ whole genome shotgun (WGS) entry which is preliminary data.</text>
</comment>
<keyword evidence="2" id="KW-0812">Transmembrane</keyword>
<evidence type="ECO:0000259" key="3">
    <source>
        <dbReference type="Pfam" id="PF25967"/>
    </source>
</evidence>
<feature type="region of interest" description="Disordered" evidence="1">
    <location>
        <begin position="109"/>
        <end position="136"/>
    </location>
</feature>
<feature type="compositionally biased region" description="Polar residues" evidence="1">
    <location>
        <begin position="213"/>
        <end position="222"/>
    </location>
</feature>
<dbReference type="Proteomes" id="UP000651517">
    <property type="component" value="Unassembled WGS sequence"/>
</dbReference>
<dbReference type="Gene3D" id="2.40.420.20">
    <property type="match status" value="1"/>
</dbReference>
<dbReference type="PANTHER" id="PTHR30469:SF33">
    <property type="entry name" value="SLR1207 PROTEIN"/>
    <property type="match status" value="1"/>
</dbReference>
<feature type="transmembrane region" description="Helical" evidence="2">
    <location>
        <begin position="7"/>
        <end position="29"/>
    </location>
</feature>
<feature type="compositionally biased region" description="Acidic residues" evidence="1">
    <location>
        <begin position="347"/>
        <end position="363"/>
    </location>
</feature>
<dbReference type="EMBL" id="JACSPY010000005">
    <property type="protein sequence ID" value="MBD8020495.1"/>
    <property type="molecule type" value="Genomic_DNA"/>
</dbReference>
<dbReference type="PANTHER" id="PTHR30469">
    <property type="entry name" value="MULTIDRUG RESISTANCE PROTEIN MDTA"/>
    <property type="match status" value="1"/>
</dbReference>
<feature type="region of interest" description="Disordered" evidence="1">
    <location>
        <begin position="213"/>
        <end position="258"/>
    </location>
</feature>
<name>A0ABR8WTU3_9MICO</name>
<evidence type="ECO:0000256" key="2">
    <source>
        <dbReference type="SAM" id="Phobius"/>
    </source>
</evidence>
<organism evidence="4 5">
    <name type="scientific">Brevibacterium gallinarum</name>
    <dbReference type="NCBI Taxonomy" id="2762220"/>
    <lineage>
        <taxon>Bacteria</taxon>
        <taxon>Bacillati</taxon>
        <taxon>Actinomycetota</taxon>
        <taxon>Actinomycetes</taxon>
        <taxon>Micrococcales</taxon>
        <taxon>Brevibacteriaceae</taxon>
        <taxon>Brevibacterium</taxon>
    </lineage>
</organism>
<dbReference type="RefSeq" id="WP_191725957.1">
    <property type="nucleotide sequence ID" value="NZ_JACSPY010000005.1"/>
</dbReference>
<accession>A0ABR8WTU3</accession>
<sequence length="363" mass="37614">MHVFRRIVLPVSYLVVLLIIAIALAWLAFRPQASTTVDGEPTGEVLAEETVVARGDVSNVLSFDGKIEVEPAKDAKASETGTLVHIFEQSGRKVKKGAQLYQIKVEGEAGGPAPAAEPGSDGDAAEPAPAPAPRPRYVNVVAPADGVVGDYAAEKGEDVAKGQAVTSIEQDSFRAVAFIEPAQLYRIPKMPDTGTVTITDGPQPFECTSLRLNQVSGSRSTGDSAGDSAGEDAGEEPAPDDSEAPAPEAGASGPSISCEVPDEVTVYNGLNMKLELDAGSATDVLIVPTTAVRGTIGDGSVWVIDDSGEPVETPVKLGINDGENVEITEGLEEGQSIAAYVPGAEPESPEDFDEGGMVDEGEM</sequence>
<gene>
    <name evidence="4" type="ORF">H9634_06860</name>
</gene>
<evidence type="ECO:0000313" key="5">
    <source>
        <dbReference type="Proteomes" id="UP000651517"/>
    </source>
</evidence>
<reference evidence="4 5" key="1">
    <citation type="submission" date="2020-08" db="EMBL/GenBank/DDBJ databases">
        <title>A Genomic Blueprint of the Chicken Gut Microbiome.</title>
        <authorList>
            <person name="Gilroy R."/>
            <person name="Ravi A."/>
            <person name="Getino M."/>
            <person name="Pursley I."/>
            <person name="Horton D.L."/>
            <person name="Alikhan N.-F."/>
            <person name="Baker D."/>
            <person name="Gharbi K."/>
            <person name="Hall N."/>
            <person name="Watson M."/>
            <person name="Adriaenssens E.M."/>
            <person name="Foster-Nyarko E."/>
            <person name="Jarju S."/>
            <person name="Secka A."/>
            <person name="Antonio M."/>
            <person name="Oren A."/>
            <person name="Chaudhuri R."/>
            <person name="La Ragione R.M."/>
            <person name="Hildebrand F."/>
            <person name="Pallen M.J."/>
        </authorList>
    </citation>
    <scope>NUCLEOTIDE SEQUENCE [LARGE SCALE GENOMIC DNA]</scope>
    <source>
        <strain evidence="4 5">Re57</strain>
    </source>
</reference>
<feature type="domain" description="Multidrug resistance protein MdtA-like C-terminal permuted SH3" evidence="3">
    <location>
        <begin position="283"/>
        <end position="336"/>
    </location>
</feature>
<feature type="compositionally biased region" description="Acidic residues" evidence="1">
    <location>
        <begin position="229"/>
        <end position="243"/>
    </location>
</feature>